<name>A0A7Z1B0W0_9PSEU</name>
<keyword evidence="2" id="KW-1185">Reference proteome</keyword>
<organism evidence="1 2">
    <name type="scientific">Actinophytocola xinjiangensis</name>
    <dbReference type="NCBI Taxonomy" id="485602"/>
    <lineage>
        <taxon>Bacteria</taxon>
        <taxon>Bacillati</taxon>
        <taxon>Actinomycetota</taxon>
        <taxon>Actinomycetes</taxon>
        <taxon>Pseudonocardiales</taxon>
        <taxon>Pseudonocardiaceae</taxon>
    </lineage>
</organism>
<reference evidence="1 2" key="1">
    <citation type="submission" date="2016-12" db="EMBL/GenBank/DDBJ databases">
        <title>The draft genome sequence of Actinophytocola xinjiangensis.</title>
        <authorList>
            <person name="Wang W."/>
            <person name="Yuan L."/>
        </authorList>
    </citation>
    <scope>NUCLEOTIDE SEQUENCE [LARGE SCALE GENOMIC DNA]</scope>
    <source>
        <strain evidence="1 2">CGMCC 4.4663</strain>
    </source>
</reference>
<sequence>MTVLLCGANPAVRLFDGDDVTAFASVWTVDWSVHGPGRAIVLWHDGRVRVLADDPTLGGWLERAFVRHFPEAAGLPWPEPTPERAEVTVDLDLRDGLSARAGDVAVTVSGALAVRTFETDAFPLDGVPHALRLVLAPAADASVTIGGTPVAGAVRREGGAERPSSSAFLTTAEVWSLAPDSS</sequence>
<evidence type="ECO:0000313" key="2">
    <source>
        <dbReference type="Proteomes" id="UP000185696"/>
    </source>
</evidence>
<dbReference type="OrthoDB" id="3817406at2"/>
<proteinExistence type="predicted"/>
<evidence type="ECO:0000313" key="1">
    <source>
        <dbReference type="EMBL" id="OLF14213.1"/>
    </source>
</evidence>
<accession>A0A7Z1B0W0</accession>
<dbReference type="Proteomes" id="UP000185696">
    <property type="component" value="Unassembled WGS sequence"/>
</dbReference>
<protein>
    <submittedName>
        <fullName evidence="1">Uncharacterized protein</fullName>
    </submittedName>
</protein>
<dbReference type="EMBL" id="MSIF01000001">
    <property type="protein sequence ID" value="OLF14213.1"/>
    <property type="molecule type" value="Genomic_DNA"/>
</dbReference>
<gene>
    <name evidence="1" type="ORF">BLA60_03475</name>
</gene>
<dbReference type="AlphaFoldDB" id="A0A7Z1B0W0"/>
<dbReference type="RefSeq" id="WP_075131160.1">
    <property type="nucleotide sequence ID" value="NZ_MSIF01000001.1"/>
</dbReference>
<comment type="caution">
    <text evidence="1">The sequence shown here is derived from an EMBL/GenBank/DDBJ whole genome shotgun (WGS) entry which is preliminary data.</text>
</comment>